<dbReference type="EMBL" id="JAENII010000010">
    <property type="protein sequence ID" value="MBK1827945.1"/>
    <property type="molecule type" value="Genomic_DNA"/>
</dbReference>
<organism evidence="1 2">
    <name type="scientific">Haloferula rosea</name>
    <dbReference type="NCBI Taxonomy" id="490093"/>
    <lineage>
        <taxon>Bacteria</taxon>
        <taxon>Pseudomonadati</taxon>
        <taxon>Verrucomicrobiota</taxon>
        <taxon>Verrucomicrobiia</taxon>
        <taxon>Verrucomicrobiales</taxon>
        <taxon>Verrucomicrobiaceae</taxon>
        <taxon>Haloferula</taxon>
    </lineage>
</organism>
<dbReference type="Proteomes" id="UP000658278">
    <property type="component" value="Unassembled WGS sequence"/>
</dbReference>
<accession>A0A934VGU2</accession>
<protein>
    <recommendedName>
        <fullName evidence="3">Cytochrome c domain-containing protein</fullName>
    </recommendedName>
</protein>
<evidence type="ECO:0008006" key="3">
    <source>
        <dbReference type="Google" id="ProtNLM"/>
    </source>
</evidence>
<name>A0A934VGU2_9BACT</name>
<comment type="caution">
    <text evidence="1">The sequence shown here is derived from an EMBL/GenBank/DDBJ whole genome shotgun (WGS) entry which is preliminary data.</text>
</comment>
<dbReference type="RefSeq" id="WP_200280341.1">
    <property type="nucleotide sequence ID" value="NZ_JAENII010000010.1"/>
</dbReference>
<keyword evidence="2" id="KW-1185">Reference proteome</keyword>
<evidence type="ECO:0000313" key="2">
    <source>
        <dbReference type="Proteomes" id="UP000658278"/>
    </source>
</evidence>
<gene>
    <name evidence="1" type="ORF">JIN81_13015</name>
</gene>
<reference evidence="1" key="1">
    <citation type="submission" date="2021-01" db="EMBL/GenBank/DDBJ databases">
        <title>Modified the classification status of verrucomicrobia.</title>
        <authorList>
            <person name="Feng X."/>
        </authorList>
    </citation>
    <scope>NUCLEOTIDE SEQUENCE</scope>
    <source>
        <strain evidence="1">KCTC 22201</strain>
    </source>
</reference>
<sequence length="411" mass="45462">MKFWISWILATQLVVARVDFWDLVPIKYADSPASDPIAELQRELEETPLEVMPPLDRLRLVLERLEIPESSQTLVFSKTSKQIGLIGPRNPRALYFSENAYVGYVPGGSIEVISEDPVLGPVFYLIDGGGPQGLKIARDSSDCLSCHGTTRTRGVPGVLIRSVFPDADGHSIGRFGSETVISSTPITKRWGGYYVTGESAHPHFGNQTYQEDSEPEASGDDLTNLSGVIDTGKYLRPTSDIVALMILEHQCEVHNLINEATMRYRRAHFLSRALDPDADPDAGQAGRVADSSAVRLVDALLFKDEADLGEGIEGDENFQEEFVARFPRTEAGDSLADLRLYKRLFKNRCSYMVYSSAFSAMPPRVYQAVMDRLALALSPEDGDIAPHLGKSEKLRIARILEKTLPDESGRE</sequence>
<proteinExistence type="predicted"/>
<evidence type="ECO:0000313" key="1">
    <source>
        <dbReference type="EMBL" id="MBK1827945.1"/>
    </source>
</evidence>
<dbReference type="AlphaFoldDB" id="A0A934VGU2"/>